<comment type="caution">
    <text evidence="8">The sequence shown here is derived from an EMBL/GenBank/DDBJ whole genome shotgun (WGS) entry which is preliminary data.</text>
</comment>
<dbReference type="PANTHER" id="PTHR37984:SF5">
    <property type="entry name" value="PROTEIN NYNRIN-LIKE"/>
    <property type="match status" value="1"/>
</dbReference>
<evidence type="ECO:0000313" key="11">
    <source>
        <dbReference type="EMBL" id="KAE9131543.1"/>
    </source>
</evidence>
<evidence type="ECO:0000313" key="20">
    <source>
        <dbReference type="Proteomes" id="UP000440367"/>
    </source>
</evidence>
<evidence type="ECO:0000313" key="15">
    <source>
        <dbReference type="EMBL" id="KAE9250192.1"/>
    </source>
</evidence>
<evidence type="ECO:0000313" key="17">
    <source>
        <dbReference type="Proteomes" id="UP000429523"/>
    </source>
</evidence>
<dbReference type="Proteomes" id="UP000440367">
    <property type="component" value="Unassembled WGS sequence"/>
</dbReference>
<keyword evidence="6" id="KW-0695">RNA-directed DNA polymerase</keyword>
<evidence type="ECO:0000313" key="23">
    <source>
        <dbReference type="Proteomes" id="UP000460718"/>
    </source>
</evidence>
<evidence type="ECO:0000313" key="12">
    <source>
        <dbReference type="EMBL" id="KAE9143048.1"/>
    </source>
</evidence>
<dbReference type="Proteomes" id="UP000433483">
    <property type="component" value="Unassembled WGS sequence"/>
</dbReference>
<keyword evidence="1" id="KW-0808">Transferase</keyword>
<evidence type="ECO:0000313" key="16">
    <source>
        <dbReference type="EMBL" id="KAE9306647.1"/>
    </source>
</evidence>
<evidence type="ECO:0000313" key="24">
    <source>
        <dbReference type="Proteomes" id="UP000476176"/>
    </source>
</evidence>
<dbReference type="GO" id="GO:0016787">
    <property type="term" value="F:hydrolase activity"/>
    <property type="evidence" value="ECO:0007669"/>
    <property type="project" value="UniProtKB-KW"/>
</dbReference>
<evidence type="ECO:0000313" key="8">
    <source>
        <dbReference type="EMBL" id="KAE8945739.1"/>
    </source>
</evidence>
<dbReference type="EMBL" id="QXFW01000620">
    <property type="protein sequence ID" value="KAE9007138.1"/>
    <property type="molecule type" value="Genomic_DNA"/>
</dbReference>
<dbReference type="Pfam" id="PF17917">
    <property type="entry name" value="RT_RNaseH"/>
    <property type="match status" value="1"/>
</dbReference>
<dbReference type="Proteomes" id="UP000488956">
    <property type="component" value="Unassembled WGS sequence"/>
</dbReference>
<keyword evidence="5" id="KW-0378">Hydrolase</keyword>
<evidence type="ECO:0000256" key="2">
    <source>
        <dbReference type="ARBA" id="ARBA00022695"/>
    </source>
</evidence>
<keyword evidence="3" id="KW-0540">Nuclease</keyword>
<evidence type="ECO:0000256" key="3">
    <source>
        <dbReference type="ARBA" id="ARBA00022722"/>
    </source>
</evidence>
<evidence type="ECO:0000313" key="10">
    <source>
        <dbReference type="EMBL" id="KAE9107654.1"/>
    </source>
</evidence>
<evidence type="ECO:0000313" key="14">
    <source>
        <dbReference type="EMBL" id="KAE9228926.1"/>
    </source>
</evidence>
<evidence type="ECO:0000313" key="25">
    <source>
        <dbReference type="Proteomes" id="UP000488956"/>
    </source>
</evidence>
<dbReference type="PANTHER" id="PTHR37984">
    <property type="entry name" value="PROTEIN CBG26694"/>
    <property type="match status" value="1"/>
</dbReference>
<keyword evidence="4" id="KW-0255">Endonuclease</keyword>
<evidence type="ECO:0000256" key="6">
    <source>
        <dbReference type="ARBA" id="ARBA00022918"/>
    </source>
</evidence>
<keyword evidence="2" id="KW-0548">Nucleotidyltransferase</keyword>
<dbReference type="SUPFAM" id="SSF56672">
    <property type="entry name" value="DNA/RNA polymerases"/>
    <property type="match status" value="1"/>
</dbReference>
<dbReference type="Proteomes" id="UP000440732">
    <property type="component" value="Unassembled WGS sequence"/>
</dbReference>
<dbReference type="Proteomes" id="UP000441208">
    <property type="component" value="Unassembled WGS sequence"/>
</dbReference>
<dbReference type="Proteomes" id="UP000437068">
    <property type="component" value="Unassembled WGS sequence"/>
</dbReference>
<protein>
    <recommendedName>
        <fullName evidence="7">Reverse transcriptase RNase H-like domain-containing protein</fullName>
    </recommendedName>
</protein>
<dbReference type="EMBL" id="QXGE01000656">
    <property type="protein sequence ID" value="KAE9306647.1"/>
    <property type="molecule type" value="Genomic_DNA"/>
</dbReference>
<evidence type="ECO:0000313" key="21">
    <source>
        <dbReference type="Proteomes" id="UP000440732"/>
    </source>
</evidence>
<evidence type="ECO:0000313" key="22">
    <source>
        <dbReference type="Proteomes" id="UP000441208"/>
    </source>
</evidence>
<dbReference type="Proteomes" id="UP000429523">
    <property type="component" value="Unassembled WGS sequence"/>
</dbReference>
<dbReference type="EMBL" id="QXGC01000657">
    <property type="protein sequence ID" value="KAE9225842.1"/>
    <property type="molecule type" value="Genomic_DNA"/>
</dbReference>
<reference evidence="17 18" key="1">
    <citation type="submission" date="2018-08" db="EMBL/GenBank/DDBJ databases">
        <title>Genomic investigation of the strawberry pathogen Phytophthora fragariae indicates pathogenicity is determined by transcriptional variation in three key races.</title>
        <authorList>
            <person name="Adams T.M."/>
            <person name="Armitage A.D."/>
            <person name="Sobczyk M.K."/>
            <person name="Bates H.J."/>
            <person name="Dunwell J.M."/>
            <person name="Nellist C.F."/>
            <person name="Harrison R.J."/>
        </authorList>
    </citation>
    <scope>NUCLEOTIDE SEQUENCE [LARGE SCALE GENOMIC DNA]</scope>
    <source>
        <strain evidence="16 19">A4</strain>
        <strain evidence="15 20">BC-1</strain>
        <strain evidence="13 24">BC-23</strain>
        <strain evidence="14 18">NOV-27</strain>
        <strain evidence="12 21">NOV-5</strain>
        <strain evidence="11 22">NOV-71</strain>
        <strain evidence="8 17">NOV-9</strain>
        <strain evidence="10 25">ONT-3</strain>
        <strain evidence="9 23">SCRP245</strain>
    </source>
</reference>
<evidence type="ECO:0000256" key="1">
    <source>
        <dbReference type="ARBA" id="ARBA00022679"/>
    </source>
</evidence>
<evidence type="ECO:0000256" key="5">
    <source>
        <dbReference type="ARBA" id="ARBA00022801"/>
    </source>
</evidence>
<accession>A0A6A3FIY7</accession>
<dbReference type="EMBL" id="QXFX01000673">
    <property type="protein sequence ID" value="KAE9107654.1"/>
    <property type="molecule type" value="Genomic_DNA"/>
</dbReference>
<dbReference type="Proteomes" id="UP000460718">
    <property type="component" value="Unassembled WGS sequence"/>
</dbReference>
<evidence type="ECO:0000313" key="9">
    <source>
        <dbReference type="EMBL" id="KAE9007138.1"/>
    </source>
</evidence>
<dbReference type="EMBL" id="QXFZ01000127">
    <property type="protein sequence ID" value="KAE9131543.1"/>
    <property type="molecule type" value="Genomic_DNA"/>
</dbReference>
<evidence type="ECO:0000256" key="4">
    <source>
        <dbReference type="ARBA" id="ARBA00022759"/>
    </source>
</evidence>
<dbReference type="EMBL" id="QXGF01000146">
    <property type="protein sequence ID" value="KAE8945739.1"/>
    <property type="molecule type" value="Genomic_DNA"/>
</dbReference>
<dbReference type="OrthoDB" id="126712at2759"/>
<sequence>MELAFLSIVELLHEYRTMLLGFPVVVHTDHKYLIYPTENSLRVKRWKLLLSEYRLAMEYIQGEKNISADAFSRMRFATSEGPPLNDALNTQYECVMHGPVIRKHQETDTMIQKIKAACLGGNNNPYQFIPLLGCTLVVYHKRVIAPESLRDDLISWYHQNLGRPATERQFKAIRQTFY</sequence>
<organism evidence="8 17">
    <name type="scientific">Phytophthora fragariae</name>
    <dbReference type="NCBI Taxonomy" id="53985"/>
    <lineage>
        <taxon>Eukaryota</taxon>
        <taxon>Sar</taxon>
        <taxon>Stramenopiles</taxon>
        <taxon>Oomycota</taxon>
        <taxon>Peronosporomycetes</taxon>
        <taxon>Peronosporales</taxon>
        <taxon>Peronosporaceae</taxon>
        <taxon>Phytophthora</taxon>
    </lineage>
</organism>
<dbReference type="InterPro" id="IPR050951">
    <property type="entry name" value="Retrovirus_Pol_polyprotein"/>
</dbReference>
<evidence type="ECO:0000259" key="7">
    <source>
        <dbReference type="Pfam" id="PF17917"/>
    </source>
</evidence>
<dbReference type="EMBL" id="QXGA01000649">
    <property type="protein sequence ID" value="KAE9143048.1"/>
    <property type="molecule type" value="Genomic_DNA"/>
</dbReference>
<dbReference type="EMBL" id="QXGD01000155">
    <property type="protein sequence ID" value="KAE9250192.1"/>
    <property type="molecule type" value="Genomic_DNA"/>
</dbReference>
<gene>
    <name evidence="16" type="ORF">PF001_g12021</name>
    <name evidence="15" type="ORF">PF002_g4898</name>
    <name evidence="13" type="ORF">PF004_g11815</name>
    <name evidence="14" type="ORF">PF005_g4104</name>
    <name evidence="12" type="ORF">PF006_g11894</name>
    <name evidence="11" type="ORF">PF007_g4092</name>
    <name evidence="8" type="ORF">PF009_g4605</name>
    <name evidence="10" type="ORF">PF010_g12193</name>
    <name evidence="9" type="ORF">PF011_g11258</name>
</gene>
<dbReference type="Proteomes" id="UP000476176">
    <property type="component" value="Unassembled WGS sequence"/>
</dbReference>
<evidence type="ECO:0000313" key="18">
    <source>
        <dbReference type="Proteomes" id="UP000433483"/>
    </source>
</evidence>
<evidence type="ECO:0000313" key="19">
    <source>
        <dbReference type="Proteomes" id="UP000437068"/>
    </source>
</evidence>
<dbReference type="InterPro" id="IPR043502">
    <property type="entry name" value="DNA/RNA_pol_sf"/>
</dbReference>
<dbReference type="AlphaFoldDB" id="A0A6A3FIY7"/>
<dbReference type="GO" id="GO:0004519">
    <property type="term" value="F:endonuclease activity"/>
    <property type="evidence" value="ECO:0007669"/>
    <property type="project" value="UniProtKB-KW"/>
</dbReference>
<dbReference type="EMBL" id="QXGB01000129">
    <property type="protein sequence ID" value="KAE9228926.1"/>
    <property type="molecule type" value="Genomic_DNA"/>
</dbReference>
<dbReference type="GO" id="GO:0003964">
    <property type="term" value="F:RNA-directed DNA polymerase activity"/>
    <property type="evidence" value="ECO:0007669"/>
    <property type="project" value="UniProtKB-KW"/>
</dbReference>
<feature type="domain" description="Reverse transcriptase RNase H-like" evidence="7">
    <location>
        <begin position="2"/>
        <end position="53"/>
    </location>
</feature>
<proteinExistence type="predicted"/>
<evidence type="ECO:0000313" key="13">
    <source>
        <dbReference type="EMBL" id="KAE9225842.1"/>
    </source>
</evidence>
<dbReference type="InterPro" id="IPR041373">
    <property type="entry name" value="RT_RNaseH"/>
</dbReference>
<keyword evidence="18" id="KW-1185">Reference proteome</keyword>
<name>A0A6A3FIY7_9STRA</name>